<dbReference type="Gene3D" id="3.30.565.10">
    <property type="entry name" value="Histidine kinase-like ATPase, C-terminal domain"/>
    <property type="match status" value="1"/>
</dbReference>
<feature type="domain" description="Histidine kinase/HSP90-like ATPase" evidence="2">
    <location>
        <begin position="3"/>
        <end position="111"/>
    </location>
</feature>
<proteinExistence type="predicted"/>
<dbReference type="AlphaFoldDB" id="A0AAU8J4Y3"/>
<dbReference type="PANTHER" id="PTHR35526:SF3">
    <property type="entry name" value="ANTI-SIGMA-F FACTOR RSBW"/>
    <property type="match status" value="1"/>
</dbReference>
<evidence type="ECO:0000259" key="2">
    <source>
        <dbReference type="Pfam" id="PF13581"/>
    </source>
</evidence>
<dbReference type="InterPro" id="IPR003594">
    <property type="entry name" value="HATPase_dom"/>
</dbReference>
<protein>
    <submittedName>
        <fullName evidence="3">ATP-binding protein</fullName>
    </submittedName>
</protein>
<evidence type="ECO:0000256" key="1">
    <source>
        <dbReference type="ARBA" id="ARBA00022527"/>
    </source>
</evidence>
<dbReference type="EMBL" id="CP159534">
    <property type="protein sequence ID" value="XCJ75022.1"/>
    <property type="molecule type" value="Genomic_DNA"/>
</dbReference>
<keyword evidence="1" id="KW-0418">Kinase</keyword>
<reference evidence="3" key="1">
    <citation type="submission" date="2024-06" db="EMBL/GenBank/DDBJ databases">
        <title>Streptomyces sp. strain HUAS MG91 genome sequences.</title>
        <authorList>
            <person name="Mo P."/>
        </authorList>
    </citation>
    <scope>NUCLEOTIDE SEQUENCE</scope>
    <source>
        <strain evidence="3">HUAS MG91</strain>
    </source>
</reference>
<dbReference type="InterPro" id="IPR050267">
    <property type="entry name" value="Anti-sigma-factor_SerPK"/>
</dbReference>
<keyword evidence="1" id="KW-0723">Serine/threonine-protein kinase</keyword>
<dbReference type="GO" id="GO:0004674">
    <property type="term" value="F:protein serine/threonine kinase activity"/>
    <property type="evidence" value="ECO:0007669"/>
    <property type="project" value="UniProtKB-KW"/>
</dbReference>
<organism evidence="3">
    <name type="scientific">Streptomyces tabacisoli</name>
    <dbReference type="NCBI Taxonomy" id="3156398"/>
    <lineage>
        <taxon>Bacteria</taxon>
        <taxon>Bacillati</taxon>
        <taxon>Actinomycetota</taxon>
        <taxon>Actinomycetes</taxon>
        <taxon>Kitasatosporales</taxon>
        <taxon>Streptomycetaceae</taxon>
        <taxon>Streptomyces</taxon>
    </lineage>
</organism>
<keyword evidence="3" id="KW-0547">Nucleotide-binding</keyword>
<dbReference type="Pfam" id="PF13581">
    <property type="entry name" value="HATPase_c_2"/>
    <property type="match status" value="1"/>
</dbReference>
<dbReference type="PANTHER" id="PTHR35526">
    <property type="entry name" value="ANTI-SIGMA-F FACTOR RSBW-RELATED"/>
    <property type="match status" value="1"/>
</dbReference>
<keyword evidence="1" id="KW-0808">Transferase</keyword>
<evidence type="ECO:0000313" key="3">
    <source>
        <dbReference type="EMBL" id="XCJ75022.1"/>
    </source>
</evidence>
<dbReference type="InterPro" id="IPR036890">
    <property type="entry name" value="HATPase_C_sf"/>
</dbReference>
<dbReference type="KEGG" id="stac:ABII15_35890"/>
<dbReference type="SUPFAM" id="SSF55874">
    <property type="entry name" value="ATPase domain of HSP90 chaperone/DNA topoisomerase II/histidine kinase"/>
    <property type="match status" value="1"/>
</dbReference>
<keyword evidence="3" id="KW-0067">ATP-binding</keyword>
<dbReference type="RefSeq" id="WP_353946458.1">
    <property type="nucleotide sequence ID" value="NZ_CP159534.1"/>
</dbReference>
<gene>
    <name evidence="3" type="ORF">ABII15_35890</name>
</gene>
<sequence length="122" mass="13064">MSFASDPGFVSRSRRITAASLRHWKVPTAIIDDAVLIVSELVTNAIEHGGRDTVLRIRLQGDDLCIEVADGKQTPAVLQTPTEDSESGRGLFLVALLTDQWGTSDGGATTWCTLRIPPGSTS</sequence>
<name>A0AAU8J4Y3_9ACTN</name>
<dbReference type="CDD" id="cd16936">
    <property type="entry name" value="HATPase_RsbW-like"/>
    <property type="match status" value="1"/>
</dbReference>
<dbReference type="GO" id="GO:0005524">
    <property type="term" value="F:ATP binding"/>
    <property type="evidence" value="ECO:0007669"/>
    <property type="project" value="UniProtKB-KW"/>
</dbReference>
<accession>A0AAU8J4Y3</accession>